<organism evidence="1 2">
    <name type="scientific">Lipomyces kononenkoae</name>
    <name type="common">Yeast</name>
    <dbReference type="NCBI Taxonomy" id="34357"/>
    <lineage>
        <taxon>Eukaryota</taxon>
        <taxon>Fungi</taxon>
        <taxon>Dikarya</taxon>
        <taxon>Ascomycota</taxon>
        <taxon>Saccharomycotina</taxon>
        <taxon>Lipomycetes</taxon>
        <taxon>Lipomycetales</taxon>
        <taxon>Lipomycetaceae</taxon>
        <taxon>Lipomyces</taxon>
    </lineage>
</organism>
<protein>
    <submittedName>
        <fullName evidence="1">Uncharacterized protein</fullName>
    </submittedName>
</protein>
<reference evidence="2" key="1">
    <citation type="journal article" date="2024" name="Front. Bioeng. Biotechnol.">
        <title>Genome-scale model development and genomic sequencing of the oleaginous clade Lipomyces.</title>
        <authorList>
            <person name="Czajka J.J."/>
            <person name="Han Y."/>
            <person name="Kim J."/>
            <person name="Mondo S.J."/>
            <person name="Hofstad B.A."/>
            <person name="Robles A."/>
            <person name="Haridas S."/>
            <person name="Riley R."/>
            <person name="LaButti K."/>
            <person name="Pangilinan J."/>
            <person name="Andreopoulos W."/>
            <person name="Lipzen A."/>
            <person name="Yan J."/>
            <person name="Wang M."/>
            <person name="Ng V."/>
            <person name="Grigoriev I.V."/>
            <person name="Spatafora J.W."/>
            <person name="Magnuson J.K."/>
            <person name="Baker S.E."/>
            <person name="Pomraning K.R."/>
        </authorList>
    </citation>
    <scope>NUCLEOTIDE SEQUENCE [LARGE SCALE GENOMIC DNA]</scope>
    <source>
        <strain evidence="2">CBS 7786</strain>
    </source>
</reference>
<proteinExistence type="predicted"/>
<accession>A0ACC3SYJ1</accession>
<comment type="caution">
    <text evidence="1">The sequence shown here is derived from an EMBL/GenBank/DDBJ whole genome shotgun (WGS) entry which is preliminary data.</text>
</comment>
<dbReference type="Proteomes" id="UP001433508">
    <property type="component" value="Unassembled WGS sequence"/>
</dbReference>
<evidence type="ECO:0000313" key="2">
    <source>
        <dbReference type="Proteomes" id="UP001433508"/>
    </source>
</evidence>
<evidence type="ECO:0000313" key="1">
    <source>
        <dbReference type="EMBL" id="KAK9236360.1"/>
    </source>
</evidence>
<keyword evidence="2" id="KW-1185">Reference proteome</keyword>
<sequence>MSVIDDLDNTESAARGRLALRQVAELYISRQPAKNTRQISSQPAMRKRAVRKPVLTTKTRVALFQPLSMEQSDLMSVVRGPLSPDAKIEVPASWDEYELAQELLDAEGNKYPRLWYDSTRQIAIVVAAPTPLHGTMVGELVGSLANSCNEILRRGGISEDIRRRVTQTTDVTKHRRVGRGLTIREWDGALRYLDKDDEEMKLMVAFEVGVSQSYRSLQEAITWSVCSLHCCLGIAMCLNEGPRGAMPDVQYYENEGEATAAIQQATEELRLELRQNPFGPLVRNGVTWFGALEKVVIETFRCEDANCPPGTMLAPTRSFVSYELGTEVPQLTYNMQVVIMDGQSSAEDIPPNLGEVGLGDCVPSHVLSDHEIRATPIDFFQKSWVEAKIRSAILETAVERIENKCLSLESTGR</sequence>
<dbReference type="EMBL" id="MU971390">
    <property type="protein sequence ID" value="KAK9236360.1"/>
    <property type="molecule type" value="Genomic_DNA"/>
</dbReference>
<name>A0ACC3SYJ1_LIPKO</name>
<gene>
    <name evidence="1" type="ORF">V1525DRAFT_220791</name>
</gene>